<proteinExistence type="predicted"/>
<accession>A0A2N5V4F7</accession>
<sequence>MIRRRGWTTEDVTLQFVTESSSLVSPTFLFSPFRVFSTRLEHSCGYSLFIDEQMEGPLLATLSQRKRLAKGDPDGQPLHLPVSILLTHCADSLTYFDYAFSSLSQAPSSAFESIDKIGNIP</sequence>
<evidence type="ECO:0000313" key="1">
    <source>
        <dbReference type="EMBL" id="PLW44882.1"/>
    </source>
</evidence>
<reference evidence="1 2" key="1">
    <citation type="submission" date="2017-11" db="EMBL/GenBank/DDBJ databases">
        <title>De novo assembly and phasing of dikaryotic genomes from two isolates of Puccinia coronata f. sp. avenae, the causal agent of oat crown rust.</title>
        <authorList>
            <person name="Miller M.E."/>
            <person name="Zhang Y."/>
            <person name="Omidvar V."/>
            <person name="Sperschneider J."/>
            <person name="Schwessinger B."/>
            <person name="Raley C."/>
            <person name="Palmer J.M."/>
            <person name="Garnica D."/>
            <person name="Upadhyaya N."/>
            <person name="Rathjen J."/>
            <person name="Taylor J.M."/>
            <person name="Park R.F."/>
            <person name="Dodds P.N."/>
            <person name="Hirsch C.D."/>
            <person name="Kianian S.F."/>
            <person name="Figueroa M."/>
        </authorList>
    </citation>
    <scope>NUCLEOTIDE SEQUENCE [LARGE SCALE GENOMIC DNA]</scope>
    <source>
        <strain evidence="1">12SD80</strain>
    </source>
</reference>
<evidence type="ECO:0000313" key="2">
    <source>
        <dbReference type="Proteomes" id="UP000235392"/>
    </source>
</evidence>
<name>A0A2N5V4F7_9BASI</name>
<organism evidence="1 2">
    <name type="scientific">Puccinia coronata f. sp. avenae</name>
    <dbReference type="NCBI Taxonomy" id="200324"/>
    <lineage>
        <taxon>Eukaryota</taxon>
        <taxon>Fungi</taxon>
        <taxon>Dikarya</taxon>
        <taxon>Basidiomycota</taxon>
        <taxon>Pucciniomycotina</taxon>
        <taxon>Pucciniomycetes</taxon>
        <taxon>Pucciniales</taxon>
        <taxon>Pucciniaceae</taxon>
        <taxon>Puccinia</taxon>
    </lineage>
</organism>
<dbReference type="Proteomes" id="UP000235392">
    <property type="component" value="Unassembled WGS sequence"/>
</dbReference>
<protein>
    <submittedName>
        <fullName evidence="1">Uncharacterized protein</fullName>
    </submittedName>
</protein>
<dbReference type="AlphaFoldDB" id="A0A2N5V4F7"/>
<gene>
    <name evidence="1" type="ORF">PCASD_09153</name>
</gene>
<comment type="caution">
    <text evidence="1">The sequence shown here is derived from an EMBL/GenBank/DDBJ whole genome shotgun (WGS) entry which is preliminary data.</text>
</comment>
<dbReference type="EMBL" id="PGCI01000053">
    <property type="protein sequence ID" value="PLW44882.1"/>
    <property type="molecule type" value="Genomic_DNA"/>
</dbReference>